<sequence>MASLSLPDSNLDWIRCCLIEKVAVANIGRENEEKEEEQKTLAPYKYKVSLAEAEFAANNLSFFKIKNSIILLTIMQDCLNQCDCIDMGRKENEATTTTNRWKNEWEYQ</sequence>
<evidence type="ECO:0000313" key="1">
    <source>
        <dbReference type="EMBL" id="KAH9511464.1"/>
    </source>
</evidence>
<organism evidence="1 2">
    <name type="scientific">Dermatophagoides farinae</name>
    <name type="common">American house dust mite</name>
    <dbReference type="NCBI Taxonomy" id="6954"/>
    <lineage>
        <taxon>Eukaryota</taxon>
        <taxon>Metazoa</taxon>
        <taxon>Ecdysozoa</taxon>
        <taxon>Arthropoda</taxon>
        <taxon>Chelicerata</taxon>
        <taxon>Arachnida</taxon>
        <taxon>Acari</taxon>
        <taxon>Acariformes</taxon>
        <taxon>Sarcoptiformes</taxon>
        <taxon>Astigmata</taxon>
        <taxon>Psoroptidia</taxon>
        <taxon>Analgoidea</taxon>
        <taxon>Pyroglyphidae</taxon>
        <taxon>Dermatophagoidinae</taxon>
        <taxon>Dermatophagoides</taxon>
    </lineage>
</organism>
<evidence type="ECO:0000313" key="2">
    <source>
        <dbReference type="Proteomes" id="UP000790347"/>
    </source>
</evidence>
<comment type="caution">
    <text evidence="1">The sequence shown here is derived from an EMBL/GenBank/DDBJ whole genome shotgun (WGS) entry which is preliminary data.</text>
</comment>
<proteinExistence type="predicted"/>
<protein>
    <submittedName>
        <fullName evidence="1">Uncharacterized protein</fullName>
    </submittedName>
</protein>
<reference evidence="1" key="1">
    <citation type="submission" date="2013-05" db="EMBL/GenBank/DDBJ databases">
        <authorList>
            <person name="Yim A.K.Y."/>
            <person name="Chan T.F."/>
            <person name="Ji K.M."/>
            <person name="Liu X.Y."/>
            <person name="Zhou J.W."/>
            <person name="Li R.Q."/>
            <person name="Yang K.Y."/>
            <person name="Li J."/>
            <person name="Li M."/>
            <person name="Law P.T.W."/>
            <person name="Wu Y.L."/>
            <person name="Cai Z.L."/>
            <person name="Qin H."/>
            <person name="Bao Y."/>
            <person name="Leung R.K.K."/>
            <person name="Ng P.K.S."/>
            <person name="Zou J."/>
            <person name="Zhong X.J."/>
            <person name="Ran P.X."/>
            <person name="Zhong N.S."/>
            <person name="Liu Z.G."/>
            <person name="Tsui S.K.W."/>
        </authorList>
    </citation>
    <scope>NUCLEOTIDE SEQUENCE</scope>
    <source>
        <strain evidence="1">Derf</strain>
        <tissue evidence="1">Whole organism</tissue>
    </source>
</reference>
<name>A0A922L1E9_DERFA</name>
<dbReference type="EMBL" id="ASGP02000004">
    <property type="protein sequence ID" value="KAH9511464.1"/>
    <property type="molecule type" value="Genomic_DNA"/>
</dbReference>
<dbReference type="Proteomes" id="UP000790347">
    <property type="component" value="Unassembled WGS sequence"/>
</dbReference>
<dbReference type="AlphaFoldDB" id="A0A922L1E9"/>
<gene>
    <name evidence="1" type="ORF">DERF_009927</name>
</gene>
<accession>A0A922L1E9</accession>
<reference evidence="1" key="2">
    <citation type="journal article" date="2022" name="Res Sq">
        <title>Comparative Genomics Reveals Insights into the Divergent Evolution of Astigmatic Mites and Household Pest Adaptations.</title>
        <authorList>
            <person name="Xiong Q."/>
            <person name="Wan A.T.-Y."/>
            <person name="Liu X.-Y."/>
            <person name="Fung C.S.-H."/>
            <person name="Xiao X."/>
            <person name="Malainual N."/>
            <person name="Hou J."/>
            <person name="Wang L."/>
            <person name="Wang M."/>
            <person name="Yang K."/>
            <person name="Cui Y."/>
            <person name="Leung E."/>
            <person name="Nong W."/>
            <person name="Shin S.-K."/>
            <person name="Au S."/>
            <person name="Jeong K.Y."/>
            <person name="Chew F.T."/>
            <person name="Hui J."/>
            <person name="Leung T.F."/>
            <person name="Tungtrongchitr A."/>
            <person name="Zhong N."/>
            <person name="Liu Z."/>
            <person name="Tsui S."/>
        </authorList>
    </citation>
    <scope>NUCLEOTIDE SEQUENCE</scope>
    <source>
        <strain evidence="1">Derf</strain>
        <tissue evidence="1">Whole organism</tissue>
    </source>
</reference>
<keyword evidence="2" id="KW-1185">Reference proteome</keyword>